<dbReference type="AlphaFoldDB" id="A0A1K0GB74"/>
<proteinExistence type="predicted"/>
<dbReference type="Proteomes" id="UP000179920">
    <property type="component" value="Chromosome XVII"/>
</dbReference>
<organism evidence="2 3">
    <name type="scientific">Ustilago bromivora</name>
    <dbReference type="NCBI Taxonomy" id="307758"/>
    <lineage>
        <taxon>Eukaryota</taxon>
        <taxon>Fungi</taxon>
        <taxon>Dikarya</taxon>
        <taxon>Basidiomycota</taxon>
        <taxon>Ustilaginomycotina</taxon>
        <taxon>Ustilaginomycetes</taxon>
        <taxon>Ustilaginales</taxon>
        <taxon>Ustilaginaceae</taxon>
        <taxon>Ustilago</taxon>
    </lineage>
</organism>
<accession>A0A1K0GB74</accession>
<evidence type="ECO:0000313" key="3">
    <source>
        <dbReference type="Proteomes" id="UP000179920"/>
    </source>
</evidence>
<dbReference type="InterPro" id="IPR043502">
    <property type="entry name" value="DNA/RNA_pol_sf"/>
</dbReference>
<dbReference type="InterPro" id="IPR013103">
    <property type="entry name" value="RVT_2"/>
</dbReference>
<evidence type="ECO:0000259" key="1">
    <source>
        <dbReference type="Pfam" id="PF07727"/>
    </source>
</evidence>
<dbReference type="SUPFAM" id="SSF56672">
    <property type="entry name" value="DNA/RNA polymerases"/>
    <property type="match status" value="1"/>
</dbReference>
<reference evidence="3" key="1">
    <citation type="submission" date="2016-04" db="EMBL/GenBank/DDBJ databases">
        <authorList>
            <person name="Guldener U."/>
            <person name="Guldener U."/>
        </authorList>
    </citation>
    <scope>NUCLEOTIDE SEQUENCE [LARGE SCALE GENOMIC DNA]</scope>
    <source>
        <strain evidence="3">UB2112</strain>
    </source>
</reference>
<evidence type="ECO:0000313" key="2">
    <source>
        <dbReference type="EMBL" id="SAM85284.1"/>
    </source>
</evidence>
<feature type="domain" description="Reverse transcriptase Ty1/copia-type" evidence="1">
    <location>
        <begin position="8"/>
        <end position="143"/>
    </location>
</feature>
<sequence length="210" mass="24317">MRGLKSMHIWKVVDMPTKVHLVYSKLVLNIKTDTNRIPYKFKACFCTCGFSQKEGLDYMEKFAPVVPHNAIQAVLVITAKFDWELNSFDMKQAYLNAKLEHDIYLKPPEGTNVLLGKVYKLVKSLYSLKQFLREWYKELDSHLRGTGNNQVVILVYVNDMLIAAPQRSQVDAIKQAVVKKWKIEDNGSVKEFLKIKIMCDQENQTIDLDQ</sequence>
<dbReference type="EMBL" id="LT558133">
    <property type="protein sequence ID" value="SAM85284.1"/>
    <property type="molecule type" value="Genomic_DNA"/>
</dbReference>
<dbReference type="OrthoDB" id="3344688at2759"/>
<name>A0A1K0GB74_9BASI</name>
<protein>
    <recommendedName>
        <fullName evidence="1">Reverse transcriptase Ty1/copia-type domain-containing protein</fullName>
    </recommendedName>
</protein>
<gene>
    <name evidence="2" type="ORF">UBRO_21013</name>
</gene>
<dbReference type="Pfam" id="PF07727">
    <property type="entry name" value="RVT_2"/>
    <property type="match status" value="1"/>
</dbReference>